<gene>
    <name evidence="10" type="ORF">SAMN05421810_11336</name>
</gene>
<dbReference type="CDD" id="cd11078">
    <property type="entry name" value="CYP130-like"/>
    <property type="match status" value="1"/>
</dbReference>
<evidence type="ECO:0000256" key="8">
    <source>
        <dbReference type="ARBA" id="ARBA00055433"/>
    </source>
</evidence>
<proteinExistence type="inferred from homology"/>
<evidence type="ECO:0000313" key="11">
    <source>
        <dbReference type="Proteomes" id="UP000198727"/>
    </source>
</evidence>
<dbReference type="Pfam" id="PF00067">
    <property type="entry name" value="p450"/>
    <property type="match status" value="1"/>
</dbReference>
<evidence type="ECO:0000256" key="1">
    <source>
        <dbReference type="ARBA" id="ARBA00004660"/>
    </source>
</evidence>
<dbReference type="EMBL" id="FOWW01000013">
    <property type="protein sequence ID" value="SFQ69226.1"/>
    <property type="molecule type" value="Genomic_DNA"/>
</dbReference>
<dbReference type="STRING" id="587909.SAMN05421810_11336"/>
<keyword evidence="11" id="KW-1185">Reference proteome</keyword>
<dbReference type="InterPro" id="IPR002397">
    <property type="entry name" value="Cyt_P450_B"/>
</dbReference>
<organism evidence="10 11">
    <name type="scientific">Amycolatopsis arida</name>
    <dbReference type="NCBI Taxonomy" id="587909"/>
    <lineage>
        <taxon>Bacteria</taxon>
        <taxon>Bacillati</taxon>
        <taxon>Actinomycetota</taxon>
        <taxon>Actinomycetes</taxon>
        <taxon>Pseudonocardiales</taxon>
        <taxon>Pseudonocardiaceae</taxon>
        <taxon>Amycolatopsis</taxon>
    </lineage>
</organism>
<dbReference type="PRINTS" id="PR00385">
    <property type="entry name" value="P450"/>
</dbReference>
<keyword evidence="5 9" id="KW-0560">Oxidoreductase</keyword>
<dbReference type="PANTHER" id="PTHR46696">
    <property type="entry name" value="P450, PUTATIVE (EUROFUNG)-RELATED"/>
    <property type="match status" value="1"/>
</dbReference>
<dbReference type="PROSITE" id="PS00086">
    <property type="entry name" value="CYTOCHROME_P450"/>
    <property type="match status" value="1"/>
</dbReference>
<name>A0A1I6AKL4_9PSEU</name>
<evidence type="ECO:0000256" key="6">
    <source>
        <dbReference type="ARBA" id="ARBA00023004"/>
    </source>
</evidence>
<comment type="similarity">
    <text evidence="2 9">Belongs to the cytochrome P450 family.</text>
</comment>
<dbReference type="RefSeq" id="WP_092536217.1">
    <property type="nucleotide sequence ID" value="NZ_FOWW01000013.1"/>
</dbReference>
<evidence type="ECO:0000256" key="9">
    <source>
        <dbReference type="RuleBase" id="RU000461"/>
    </source>
</evidence>
<evidence type="ECO:0000256" key="5">
    <source>
        <dbReference type="ARBA" id="ARBA00023002"/>
    </source>
</evidence>
<keyword evidence="6 9" id="KW-0408">Iron</keyword>
<reference evidence="11" key="1">
    <citation type="submission" date="2016-10" db="EMBL/GenBank/DDBJ databases">
        <authorList>
            <person name="Varghese N."/>
            <person name="Submissions S."/>
        </authorList>
    </citation>
    <scope>NUCLEOTIDE SEQUENCE [LARGE SCALE GENOMIC DNA]</scope>
    <source>
        <strain evidence="11">CGMCC 4.5579</strain>
    </source>
</reference>
<keyword evidence="7 9" id="KW-0503">Monooxygenase</keyword>
<dbReference type="GO" id="GO:0005506">
    <property type="term" value="F:iron ion binding"/>
    <property type="evidence" value="ECO:0007669"/>
    <property type="project" value="InterPro"/>
</dbReference>
<evidence type="ECO:0000256" key="3">
    <source>
        <dbReference type="ARBA" id="ARBA00022617"/>
    </source>
</evidence>
<dbReference type="GO" id="GO:0020037">
    <property type="term" value="F:heme binding"/>
    <property type="evidence" value="ECO:0007669"/>
    <property type="project" value="InterPro"/>
</dbReference>
<dbReference type="PRINTS" id="PR00359">
    <property type="entry name" value="BP450"/>
</dbReference>
<sequence>MSSSQPGAAGAARCPVSGVAAGFDPFTAEYQDDPAGTLRAARDSEPVFHSPELDHWVVTRYADVRAVFADHRRFSAANALDPITPLGAAARARLARYGFAPGPVLVNEDEPVHRRRRRALAPPLAAERVARLEGRVRDLVTRYVDRFVARGHADLVDDLLWDVPAIVGLLVTGVPDEDIDRARNYAIKMGLFTWGRADDEHQVEIAEQVGRWWRLSGELVDRLKREGGEGWVPTAIDVHRRDPELVGDNHLQNMMMSGLVAAHETTTNAAGNALRHLLARPAAWAALCADPAAIPNAVEECLRFAPSVLCWRRRARVDVEVGGVTIPAGAAVLLVMASGNRDEAAFTDPDTLDITRSNAKRHLAFGTGNHACLGAPLARLELRVILEELTRRLPHARLVEGQDFGYLPNASFHGPRHLRVEWDPAANPLPADRPRGHRG</sequence>
<dbReference type="Gene3D" id="1.10.630.10">
    <property type="entry name" value="Cytochrome P450"/>
    <property type="match status" value="1"/>
</dbReference>
<dbReference type="InterPro" id="IPR017972">
    <property type="entry name" value="Cyt_P450_CS"/>
</dbReference>
<dbReference type="FunFam" id="1.10.630.10:FF:000018">
    <property type="entry name" value="Cytochrome P450 monooxygenase"/>
    <property type="match status" value="1"/>
</dbReference>
<keyword evidence="4 9" id="KW-0479">Metal-binding</keyword>
<dbReference type="GO" id="GO:0016705">
    <property type="term" value="F:oxidoreductase activity, acting on paired donors, with incorporation or reduction of molecular oxygen"/>
    <property type="evidence" value="ECO:0007669"/>
    <property type="project" value="InterPro"/>
</dbReference>
<protein>
    <recommendedName>
        <fullName evidence="12">Cytochrome P450</fullName>
    </recommendedName>
</protein>
<dbReference type="SUPFAM" id="SSF48264">
    <property type="entry name" value="Cytochrome P450"/>
    <property type="match status" value="1"/>
</dbReference>
<comment type="pathway">
    <text evidence="1">Antibiotic biosynthesis; vancomycin biosynthesis.</text>
</comment>
<evidence type="ECO:0000256" key="4">
    <source>
        <dbReference type="ARBA" id="ARBA00022723"/>
    </source>
</evidence>
<evidence type="ECO:0000256" key="7">
    <source>
        <dbReference type="ARBA" id="ARBA00023033"/>
    </source>
</evidence>
<evidence type="ECO:0000256" key="2">
    <source>
        <dbReference type="ARBA" id="ARBA00010617"/>
    </source>
</evidence>
<comment type="function">
    <text evidence="8">Involved in the coupling of aromatic side chains of the heptapeptide of vancomycin.</text>
</comment>
<evidence type="ECO:0008006" key="12">
    <source>
        <dbReference type="Google" id="ProtNLM"/>
    </source>
</evidence>
<dbReference type="PANTHER" id="PTHR46696:SF6">
    <property type="entry name" value="P450, PUTATIVE (EUROFUNG)-RELATED"/>
    <property type="match status" value="1"/>
</dbReference>
<accession>A0A1I6AKL4</accession>
<dbReference type="InterPro" id="IPR001128">
    <property type="entry name" value="Cyt_P450"/>
</dbReference>
<dbReference type="GO" id="GO:0004497">
    <property type="term" value="F:monooxygenase activity"/>
    <property type="evidence" value="ECO:0007669"/>
    <property type="project" value="UniProtKB-KW"/>
</dbReference>
<keyword evidence="3 9" id="KW-0349">Heme</keyword>
<dbReference type="Proteomes" id="UP000198727">
    <property type="component" value="Unassembled WGS sequence"/>
</dbReference>
<dbReference type="AlphaFoldDB" id="A0A1I6AKL4"/>
<dbReference type="InterPro" id="IPR036396">
    <property type="entry name" value="Cyt_P450_sf"/>
</dbReference>
<evidence type="ECO:0000313" key="10">
    <source>
        <dbReference type="EMBL" id="SFQ69226.1"/>
    </source>
</evidence>
<dbReference type="OrthoDB" id="3807506at2"/>